<feature type="transmembrane region" description="Helical" evidence="6">
    <location>
        <begin position="375"/>
        <end position="396"/>
    </location>
</feature>
<reference evidence="7" key="2">
    <citation type="submission" date="2020-02" db="EMBL/GenBank/DDBJ databases">
        <authorList>
            <person name="Gilchrist C.L.M."/>
            <person name="Chooi Y.-H."/>
        </authorList>
    </citation>
    <scope>NUCLEOTIDE SEQUENCE</scope>
    <source>
        <strain evidence="7">MST-FP2251</strain>
    </source>
</reference>
<accession>A0AAD4GYD0</accession>
<keyword evidence="4 6" id="KW-1133">Transmembrane helix</keyword>
<comment type="subcellular location">
    <subcellularLocation>
        <location evidence="1">Membrane</location>
        <topology evidence="1">Multi-pass membrane protein</topology>
    </subcellularLocation>
</comment>
<gene>
    <name evidence="7" type="ORF">FE257_010947</name>
</gene>
<dbReference type="Proteomes" id="UP001194746">
    <property type="component" value="Unassembled WGS sequence"/>
</dbReference>
<evidence type="ECO:0000313" key="7">
    <source>
        <dbReference type="EMBL" id="KAF9893635.1"/>
    </source>
</evidence>
<evidence type="ECO:0000256" key="4">
    <source>
        <dbReference type="ARBA" id="ARBA00022989"/>
    </source>
</evidence>
<dbReference type="PANTHER" id="PTHR43791">
    <property type="entry name" value="PERMEASE-RELATED"/>
    <property type="match status" value="1"/>
</dbReference>
<dbReference type="Pfam" id="PF07690">
    <property type="entry name" value="MFS_1"/>
    <property type="match status" value="1"/>
</dbReference>
<sequence length="531" mass="60461">MGKFFSRKSASSDNDEFLGAQGHIFEDSDTAEYWANVYEKAQYEGRHRLDPSLTWSLEEEKKLVRKVDLRIMLWAWLMFCSLDLNRRNINRAITDNMLAELGMDTNDFNYGQTIFLVSFLAAELPSGLISKKVGPDRWIPFIIVAWSIVSAAQAAIVSKGAYFACRALLGLLMGGFIPDIVLWLSYFYKGRELPIRLSWFWTALSACNIFGSLLAAAILQMRGIQGWSGWQWLFLIEGLATSIIGLFSWGLMPPGPCQTQGWFRGKEGWFSAREESILVNRLLRDDPSKGDMNNRQAVGPIELLKSLQDFDLWPLYLIGLLIYIPPQPHQTYLSYILRRMGFSTFQANLLAIPSQLMFAVNLLIISWVSDRVNERAIVASTSNLWILPCLVALVALPESASPWIRYAVSSVLLSYPYCHAILVGWNARISNAVRTRAVSAALYNMSVQAGNIIGTNLFREDDSPLYRRGNKVLLGICSFNILLFYLVKAYYVRRNRQRERVWEAMSAQEQSHYVLTTTDEGSKRLDFRFVH</sequence>
<dbReference type="InterPro" id="IPR011701">
    <property type="entry name" value="MFS"/>
</dbReference>
<dbReference type="PANTHER" id="PTHR43791:SF14">
    <property type="entry name" value="MFS GENERAL SUBSTRATE TRANSPORTER"/>
    <property type="match status" value="1"/>
</dbReference>
<feature type="transmembrane region" description="Helical" evidence="6">
    <location>
        <begin position="138"/>
        <end position="156"/>
    </location>
</feature>
<evidence type="ECO:0000256" key="5">
    <source>
        <dbReference type="ARBA" id="ARBA00023136"/>
    </source>
</evidence>
<keyword evidence="2" id="KW-0813">Transport</keyword>
<feature type="transmembrane region" description="Helical" evidence="6">
    <location>
        <begin position="232"/>
        <end position="252"/>
    </location>
</feature>
<dbReference type="AlphaFoldDB" id="A0AAD4GYD0"/>
<evidence type="ECO:0000256" key="1">
    <source>
        <dbReference type="ARBA" id="ARBA00004141"/>
    </source>
</evidence>
<name>A0AAD4GYD0_ASPNN</name>
<keyword evidence="8" id="KW-1185">Reference proteome</keyword>
<feature type="transmembrane region" description="Helical" evidence="6">
    <location>
        <begin position="403"/>
        <end position="425"/>
    </location>
</feature>
<feature type="transmembrane region" description="Helical" evidence="6">
    <location>
        <begin position="472"/>
        <end position="491"/>
    </location>
</feature>
<evidence type="ECO:0000256" key="2">
    <source>
        <dbReference type="ARBA" id="ARBA00022448"/>
    </source>
</evidence>
<dbReference type="InterPro" id="IPR036259">
    <property type="entry name" value="MFS_trans_sf"/>
</dbReference>
<dbReference type="EMBL" id="VCAU01000007">
    <property type="protein sequence ID" value="KAF9893635.1"/>
    <property type="molecule type" value="Genomic_DNA"/>
</dbReference>
<evidence type="ECO:0000256" key="6">
    <source>
        <dbReference type="SAM" id="Phobius"/>
    </source>
</evidence>
<dbReference type="GO" id="GO:0022857">
    <property type="term" value="F:transmembrane transporter activity"/>
    <property type="evidence" value="ECO:0007669"/>
    <property type="project" value="InterPro"/>
</dbReference>
<organism evidence="7 8">
    <name type="scientific">Aspergillus nanangensis</name>
    <dbReference type="NCBI Taxonomy" id="2582783"/>
    <lineage>
        <taxon>Eukaryota</taxon>
        <taxon>Fungi</taxon>
        <taxon>Dikarya</taxon>
        <taxon>Ascomycota</taxon>
        <taxon>Pezizomycotina</taxon>
        <taxon>Eurotiomycetes</taxon>
        <taxon>Eurotiomycetidae</taxon>
        <taxon>Eurotiales</taxon>
        <taxon>Aspergillaceae</taxon>
        <taxon>Aspergillus</taxon>
        <taxon>Aspergillus subgen. Circumdati</taxon>
    </lineage>
</organism>
<evidence type="ECO:0000256" key="3">
    <source>
        <dbReference type="ARBA" id="ARBA00022692"/>
    </source>
</evidence>
<keyword evidence="3 6" id="KW-0812">Transmembrane</keyword>
<feature type="transmembrane region" description="Helical" evidence="6">
    <location>
        <begin position="310"/>
        <end position="326"/>
    </location>
</feature>
<feature type="transmembrane region" description="Helical" evidence="6">
    <location>
        <begin position="347"/>
        <end position="369"/>
    </location>
</feature>
<protein>
    <submittedName>
        <fullName evidence="7">Uncharacterized protein</fullName>
    </submittedName>
</protein>
<comment type="caution">
    <text evidence="7">The sequence shown here is derived from an EMBL/GenBank/DDBJ whole genome shotgun (WGS) entry which is preliminary data.</text>
</comment>
<evidence type="ECO:0000313" key="8">
    <source>
        <dbReference type="Proteomes" id="UP001194746"/>
    </source>
</evidence>
<feature type="transmembrane region" description="Helical" evidence="6">
    <location>
        <begin position="199"/>
        <end position="220"/>
    </location>
</feature>
<dbReference type="Gene3D" id="1.20.1250.20">
    <property type="entry name" value="MFS general substrate transporter like domains"/>
    <property type="match status" value="2"/>
</dbReference>
<reference evidence="7" key="1">
    <citation type="journal article" date="2019" name="Beilstein J. Org. Chem.">
        <title>Nanangenines: drimane sesquiterpenoids as the dominant metabolite cohort of a novel Australian fungus, Aspergillus nanangensis.</title>
        <authorList>
            <person name="Lacey H.J."/>
            <person name="Gilchrist C.L.M."/>
            <person name="Crombie A."/>
            <person name="Kalaitzis J.A."/>
            <person name="Vuong D."/>
            <person name="Rutledge P.J."/>
            <person name="Turner P."/>
            <person name="Pitt J.I."/>
            <person name="Lacey E."/>
            <person name="Chooi Y.H."/>
            <person name="Piggott A.M."/>
        </authorList>
    </citation>
    <scope>NUCLEOTIDE SEQUENCE</scope>
    <source>
        <strain evidence="7">MST-FP2251</strain>
    </source>
</reference>
<feature type="transmembrane region" description="Helical" evidence="6">
    <location>
        <begin position="168"/>
        <end position="187"/>
    </location>
</feature>
<dbReference type="FunFam" id="1.20.1250.20:FF:000106">
    <property type="entry name" value="MFS transporter, putative"/>
    <property type="match status" value="1"/>
</dbReference>
<dbReference type="GO" id="GO:0016020">
    <property type="term" value="C:membrane"/>
    <property type="evidence" value="ECO:0007669"/>
    <property type="project" value="UniProtKB-SubCell"/>
</dbReference>
<dbReference type="SUPFAM" id="SSF103473">
    <property type="entry name" value="MFS general substrate transporter"/>
    <property type="match status" value="1"/>
</dbReference>
<dbReference type="FunFam" id="1.20.1250.20:FF:000247">
    <property type="entry name" value="MFS general substrate transporter"/>
    <property type="match status" value="1"/>
</dbReference>
<keyword evidence="5 6" id="KW-0472">Membrane</keyword>
<proteinExistence type="predicted"/>